<keyword evidence="1" id="KW-1133">Transmembrane helix</keyword>
<gene>
    <name evidence="2" type="ORF">N864_13025</name>
</gene>
<organism evidence="2 3">
    <name type="scientific">Intrasporangium chromatireducens Q5-1</name>
    <dbReference type="NCBI Taxonomy" id="584657"/>
    <lineage>
        <taxon>Bacteria</taxon>
        <taxon>Bacillati</taxon>
        <taxon>Actinomycetota</taxon>
        <taxon>Actinomycetes</taxon>
        <taxon>Micrococcales</taxon>
        <taxon>Intrasporangiaceae</taxon>
        <taxon>Intrasporangium</taxon>
    </lineage>
</organism>
<name>W9GQI1_9MICO</name>
<dbReference type="EMBL" id="AWQS01000023">
    <property type="protein sequence ID" value="EWT07063.1"/>
    <property type="molecule type" value="Genomic_DNA"/>
</dbReference>
<evidence type="ECO:0000313" key="2">
    <source>
        <dbReference type="EMBL" id="EWT07063.1"/>
    </source>
</evidence>
<sequence length="71" mass="7461">MLGVLVGLAPGIAISRITTASFTENGPDLSTVVIDIPWLQILLPVLLISLVAGALAWVSVRRAPVVTRRAT</sequence>
<protein>
    <recommendedName>
        <fullName evidence="4">ABC3 transporter permease protein domain-containing protein</fullName>
    </recommendedName>
</protein>
<keyword evidence="1" id="KW-0472">Membrane</keyword>
<comment type="caution">
    <text evidence="2">The sequence shown here is derived from an EMBL/GenBank/DDBJ whole genome shotgun (WGS) entry which is preliminary data.</text>
</comment>
<feature type="transmembrane region" description="Helical" evidence="1">
    <location>
        <begin position="39"/>
        <end position="60"/>
    </location>
</feature>
<dbReference type="AlphaFoldDB" id="W9GQI1"/>
<keyword evidence="1" id="KW-0812">Transmembrane</keyword>
<evidence type="ECO:0000256" key="1">
    <source>
        <dbReference type="SAM" id="Phobius"/>
    </source>
</evidence>
<accession>W9GQI1</accession>
<evidence type="ECO:0000313" key="3">
    <source>
        <dbReference type="Proteomes" id="UP000019494"/>
    </source>
</evidence>
<proteinExistence type="predicted"/>
<evidence type="ECO:0008006" key="4">
    <source>
        <dbReference type="Google" id="ProtNLM"/>
    </source>
</evidence>
<dbReference type="Proteomes" id="UP000019494">
    <property type="component" value="Unassembled WGS sequence"/>
</dbReference>
<reference evidence="3" key="1">
    <citation type="submission" date="2013-08" db="EMBL/GenBank/DDBJ databases">
        <title>Intrasporangium oryzae NRRL B-24470.</title>
        <authorList>
            <person name="Liu H."/>
            <person name="Wang G."/>
        </authorList>
    </citation>
    <scope>NUCLEOTIDE SEQUENCE [LARGE SCALE GENOMIC DNA]</scope>
    <source>
        <strain evidence="3">Q5-1</strain>
    </source>
</reference>
<keyword evidence="3" id="KW-1185">Reference proteome</keyword>